<dbReference type="EMBL" id="WLZY01000005">
    <property type="protein sequence ID" value="NDL58624.1"/>
    <property type="molecule type" value="Genomic_DNA"/>
</dbReference>
<comment type="caution">
    <text evidence="1">The sequence shown here is derived from an EMBL/GenBank/DDBJ whole genome shotgun (WGS) entry which is preliminary data.</text>
</comment>
<evidence type="ECO:0000313" key="2">
    <source>
        <dbReference type="Proteomes" id="UP000460435"/>
    </source>
</evidence>
<protein>
    <submittedName>
        <fullName evidence="1">Uncharacterized protein</fullName>
    </submittedName>
</protein>
<keyword evidence="2" id="KW-1185">Reference proteome</keyword>
<reference evidence="1 2" key="1">
    <citation type="submission" date="2019-11" db="EMBL/GenBank/DDBJ databases">
        <authorList>
            <person name="Li X.-J."/>
            <person name="Feng X.-M."/>
        </authorList>
    </citation>
    <scope>NUCLEOTIDE SEQUENCE [LARGE SCALE GENOMIC DNA]</scope>
    <source>
        <strain evidence="1 2">XMNu-373</strain>
    </source>
</reference>
<dbReference type="RefSeq" id="WP_162451316.1">
    <property type="nucleotide sequence ID" value="NZ_WLZY01000005.1"/>
</dbReference>
<accession>A0A7K3M5M9</accession>
<proteinExistence type="predicted"/>
<sequence length="59" mass="7004">MNANTTTVTRKQQHKLTTYRMIKGNLETLQRSTTASKEQIEVEKRLWYSLQRLEHELGI</sequence>
<gene>
    <name evidence="1" type="ORF">F7O44_16265</name>
</gene>
<dbReference type="AlphaFoldDB" id="A0A7K3M5M9"/>
<organism evidence="1 2">
    <name type="scientific">Phytoactinopolyspora mesophila</name>
    <dbReference type="NCBI Taxonomy" id="2650750"/>
    <lineage>
        <taxon>Bacteria</taxon>
        <taxon>Bacillati</taxon>
        <taxon>Actinomycetota</taxon>
        <taxon>Actinomycetes</taxon>
        <taxon>Jiangellales</taxon>
        <taxon>Jiangellaceae</taxon>
        <taxon>Phytoactinopolyspora</taxon>
    </lineage>
</organism>
<name>A0A7K3M5M9_9ACTN</name>
<dbReference type="Proteomes" id="UP000460435">
    <property type="component" value="Unassembled WGS sequence"/>
</dbReference>
<evidence type="ECO:0000313" key="1">
    <source>
        <dbReference type="EMBL" id="NDL58624.1"/>
    </source>
</evidence>